<dbReference type="Proteomes" id="UP000325273">
    <property type="component" value="Unassembled WGS sequence"/>
</dbReference>
<dbReference type="InterPro" id="IPR013762">
    <property type="entry name" value="Integrase-like_cat_sf"/>
</dbReference>
<evidence type="ECO:0008006" key="4">
    <source>
        <dbReference type="Google" id="ProtNLM"/>
    </source>
</evidence>
<dbReference type="Gene3D" id="1.10.443.10">
    <property type="entry name" value="Intergrase catalytic core"/>
    <property type="match status" value="1"/>
</dbReference>
<dbReference type="RefSeq" id="WP_149670164.1">
    <property type="nucleotide sequence ID" value="NZ_VTUZ01000006.1"/>
</dbReference>
<dbReference type="GO" id="GO:0006310">
    <property type="term" value="P:DNA recombination"/>
    <property type="evidence" value="ECO:0007669"/>
    <property type="project" value="UniProtKB-KW"/>
</dbReference>
<name>A0A5B0HBF9_9BURK</name>
<dbReference type="GO" id="GO:0015074">
    <property type="term" value="P:DNA integration"/>
    <property type="evidence" value="ECO:0007669"/>
    <property type="project" value="InterPro"/>
</dbReference>
<dbReference type="EMBL" id="VTUZ01000006">
    <property type="protein sequence ID" value="KAA1012646.1"/>
    <property type="molecule type" value="Genomic_DNA"/>
</dbReference>
<dbReference type="InterPro" id="IPR011010">
    <property type="entry name" value="DNA_brk_join_enz"/>
</dbReference>
<protein>
    <recommendedName>
        <fullName evidence="4">Phage integrase family protein</fullName>
    </recommendedName>
</protein>
<dbReference type="GO" id="GO:0003677">
    <property type="term" value="F:DNA binding"/>
    <property type="evidence" value="ECO:0007669"/>
    <property type="project" value="InterPro"/>
</dbReference>
<evidence type="ECO:0000313" key="2">
    <source>
        <dbReference type="EMBL" id="KAA1012646.1"/>
    </source>
</evidence>
<evidence type="ECO:0000256" key="1">
    <source>
        <dbReference type="ARBA" id="ARBA00023172"/>
    </source>
</evidence>
<keyword evidence="1" id="KW-0233">DNA recombination</keyword>
<dbReference type="SUPFAM" id="SSF56349">
    <property type="entry name" value="DNA breaking-rejoining enzymes"/>
    <property type="match status" value="1"/>
</dbReference>
<evidence type="ECO:0000313" key="3">
    <source>
        <dbReference type="Proteomes" id="UP000325273"/>
    </source>
</evidence>
<comment type="caution">
    <text evidence="2">The sequence shown here is derived from an EMBL/GenBank/DDBJ whole genome shotgun (WGS) entry which is preliminary data.</text>
</comment>
<keyword evidence="3" id="KW-1185">Reference proteome</keyword>
<organism evidence="2 3">
    <name type="scientific">Paraburkholderia panacisoli</name>
    <dbReference type="NCBI Taxonomy" id="2603818"/>
    <lineage>
        <taxon>Bacteria</taxon>
        <taxon>Pseudomonadati</taxon>
        <taxon>Pseudomonadota</taxon>
        <taxon>Betaproteobacteria</taxon>
        <taxon>Burkholderiales</taxon>
        <taxon>Burkholderiaceae</taxon>
        <taxon>Paraburkholderia</taxon>
    </lineage>
</organism>
<gene>
    <name evidence="2" type="ORF">FVF58_12280</name>
</gene>
<reference evidence="2 3" key="1">
    <citation type="submission" date="2019-08" db="EMBL/GenBank/DDBJ databases">
        <title>Paraburkholderia sp. DCY113.</title>
        <authorList>
            <person name="Kang J."/>
        </authorList>
    </citation>
    <scope>NUCLEOTIDE SEQUENCE [LARGE SCALE GENOMIC DNA]</scope>
    <source>
        <strain evidence="2 3">DCY113</strain>
    </source>
</reference>
<proteinExistence type="predicted"/>
<accession>A0A5B0HBF9</accession>
<dbReference type="AlphaFoldDB" id="A0A5B0HBF9"/>
<sequence length="168" mass="19131">MPVIDNARNRILAPDELARRRRPWNSLAIRTSRPSRRCCWRWRCAGQSCHSLRWGDIDGERRVLALWDAKAGGREVPLTRKAVDIVRALPRGADGDRVFPMTGEALKAAWNRALERAAIEDLVLNDLRHCAATQFAELLNGNIFLLKLVTKHKTLSQFERCKHQAKAS</sequence>